<dbReference type="GO" id="GO:0004386">
    <property type="term" value="F:helicase activity"/>
    <property type="evidence" value="ECO:0007669"/>
    <property type="project" value="InterPro"/>
</dbReference>
<evidence type="ECO:0000259" key="1">
    <source>
        <dbReference type="Pfam" id="PF13086"/>
    </source>
</evidence>
<keyword evidence="3" id="KW-1185">Reference proteome</keyword>
<dbReference type="InterPro" id="IPR041677">
    <property type="entry name" value="DNA2/NAM7_AAA_11"/>
</dbReference>
<evidence type="ECO:0000313" key="2">
    <source>
        <dbReference type="EMBL" id="TKR68644.1"/>
    </source>
</evidence>
<dbReference type="Proteomes" id="UP000298663">
    <property type="component" value="Unassembled WGS sequence"/>
</dbReference>
<reference evidence="2 3" key="1">
    <citation type="journal article" date="2015" name="Genome Biol.">
        <title>Comparative genomics of Steinernema reveals deeply conserved gene regulatory networks.</title>
        <authorList>
            <person name="Dillman A.R."/>
            <person name="Macchietto M."/>
            <person name="Porter C.F."/>
            <person name="Rogers A."/>
            <person name="Williams B."/>
            <person name="Antoshechkin I."/>
            <person name="Lee M.M."/>
            <person name="Goodwin Z."/>
            <person name="Lu X."/>
            <person name="Lewis E.E."/>
            <person name="Goodrich-Blair H."/>
            <person name="Stock S.P."/>
            <person name="Adams B.J."/>
            <person name="Sternberg P.W."/>
            <person name="Mortazavi A."/>
        </authorList>
    </citation>
    <scope>NUCLEOTIDE SEQUENCE [LARGE SCALE GENOMIC DNA]</scope>
    <source>
        <strain evidence="2 3">ALL</strain>
    </source>
</reference>
<reference evidence="2 3" key="2">
    <citation type="journal article" date="2019" name="G3 (Bethesda)">
        <title>Hybrid Assembly of the Genome of the Entomopathogenic Nematode Steinernema carpocapsae Identifies the X-Chromosome.</title>
        <authorList>
            <person name="Serra L."/>
            <person name="Macchietto M."/>
            <person name="Macias-Munoz A."/>
            <person name="McGill C.J."/>
            <person name="Rodriguez I.M."/>
            <person name="Rodriguez B."/>
            <person name="Murad R."/>
            <person name="Mortazavi A."/>
        </authorList>
    </citation>
    <scope>NUCLEOTIDE SEQUENCE [LARGE SCALE GENOMIC DNA]</scope>
    <source>
        <strain evidence="2 3">ALL</strain>
    </source>
</reference>
<dbReference type="Pfam" id="PF13086">
    <property type="entry name" value="AAA_11"/>
    <property type="match status" value="1"/>
</dbReference>
<sequence>MVITRADQTFVTFRNARLNPSDLLDGLHGSLKRYERTLKIDFNFKVACYVSDFVQATWNNLRTFNLPRSKLAVCISAHVLLNNRRDDHPAKQMTNCSLDASNIQQAMVQIFGLINTQDTAVEHSLKFRLSSVMGPPGTGKTFVMAVTLATQLLIQHFESVCPVARTIVLSPSNVAVEEQLAKQSCRKSFDNQRLKTSVYKRFMALTEGT</sequence>
<comment type="caution">
    <text evidence="2">The sequence shown here is derived from an EMBL/GenBank/DDBJ whole genome shotgun (WGS) entry which is preliminary data.</text>
</comment>
<gene>
    <name evidence="2" type="ORF">L596_024602</name>
</gene>
<dbReference type="SUPFAM" id="SSF52540">
    <property type="entry name" value="P-loop containing nucleoside triphosphate hydrolases"/>
    <property type="match status" value="1"/>
</dbReference>
<dbReference type="InterPro" id="IPR027417">
    <property type="entry name" value="P-loop_NTPase"/>
</dbReference>
<dbReference type="AlphaFoldDB" id="A0A4U5MH86"/>
<evidence type="ECO:0000313" key="3">
    <source>
        <dbReference type="Proteomes" id="UP000298663"/>
    </source>
</evidence>
<proteinExistence type="predicted"/>
<accession>A0A4U5MH86</accession>
<dbReference type="Gene3D" id="3.40.50.300">
    <property type="entry name" value="P-loop containing nucleotide triphosphate hydrolases"/>
    <property type="match status" value="1"/>
</dbReference>
<dbReference type="OrthoDB" id="6513042at2759"/>
<protein>
    <recommendedName>
        <fullName evidence="1">DNA2/NAM7 helicase helicase domain-containing protein</fullName>
    </recommendedName>
</protein>
<dbReference type="EMBL" id="AZBU02000008">
    <property type="protein sequence ID" value="TKR68644.1"/>
    <property type="molecule type" value="Genomic_DNA"/>
</dbReference>
<name>A0A4U5MH86_STECR</name>
<feature type="domain" description="DNA2/NAM7 helicase helicase" evidence="1">
    <location>
        <begin position="115"/>
        <end position="184"/>
    </location>
</feature>
<organism evidence="2 3">
    <name type="scientific">Steinernema carpocapsae</name>
    <name type="common">Entomopathogenic nematode</name>
    <dbReference type="NCBI Taxonomy" id="34508"/>
    <lineage>
        <taxon>Eukaryota</taxon>
        <taxon>Metazoa</taxon>
        <taxon>Ecdysozoa</taxon>
        <taxon>Nematoda</taxon>
        <taxon>Chromadorea</taxon>
        <taxon>Rhabditida</taxon>
        <taxon>Tylenchina</taxon>
        <taxon>Panagrolaimomorpha</taxon>
        <taxon>Strongyloidoidea</taxon>
        <taxon>Steinernematidae</taxon>
        <taxon>Steinernema</taxon>
    </lineage>
</organism>